<comment type="caution">
    <text evidence="1">The sequence shown here is derived from an EMBL/GenBank/DDBJ whole genome shotgun (WGS) entry which is preliminary data.</text>
</comment>
<evidence type="ECO:0000313" key="2">
    <source>
        <dbReference type="Proteomes" id="UP000274762"/>
    </source>
</evidence>
<protein>
    <submittedName>
        <fullName evidence="1">Uncharacterized protein</fullName>
    </submittedName>
</protein>
<dbReference type="InterPro" id="IPR049995">
    <property type="entry name" value="Capsid_mycobact-type"/>
</dbReference>
<accession>A0A495K071</accession>
<organism evidence="1 2">
    <name type="scientific">Williamsia marianensis</name>
    <dbReference type="NCBI Taxonomy" id="85044"/>
    <lineage>
        <taxon>Bacteria</taxon>
        <taxon>Bacillati</taxon>
        <taxon>Actinomycetota</taxon>
        <taxon>Actinomycetes</taxon>
        <taxon>Mycobacteriales</taxon>
        <taxon>Nocardiaceae</taxon>
        <taxon>Williamsia</taxon>
    </lineage>
</organism>
<dbReference type="RefSeq" id="WP_062798685.1">
    <property type="nucleotide sequence ID" value="NZ_CBCRXS010000009.1"/>
</dbReference>
<dbReference type="AlphaFoldDB" id="A0A495K071"/>
<reference evidence="1 2" key="1">
    <citation type="submission" date="2018-10" db="EMBL/GenBank/DDBJ databases">
        <title>Sequencing the genomes of 1000 actinobacteria strains.</title>
        <authorList>
            <person name="Klenk H.-P."/>
        </authorList>
    </citation>
    <scope>NUCLEOTIDE SEQUENCE [LARGE SCALE GENOMIC DNA]</scope>
    <source>
        <strain evidence="1 2">DSM 44343</strain>
    </source>
</reference>
<dbReference type="Proteomes" id="UP000274762">
    <property type="component" value="Unassembled WGS sequence"/>
</dbReference>
<dbReference type="EMBL" id="RBKV01000001">
    <property type="protein sequence ID" value="RKR94647.1"/>
    <property type="molecule type" value="Genomic_DNA"/>
</dbReference>
<name>A0A495K071_WILMA</name>
<sequence length="135" mass="14575">MVSPVSVLWPSSDSGTAAQLEADLEELGVIHDLLITHPEQAHNLRVAYGDNLDAMLKSAGVELYSNPRIEPGVAWAVQAGEVGTVGFEFPLTSESWDDRSTRSKWVQSYAVPAFAVDKPFAAKRSPRSPDPKGPS</sequence>
<evidence type="ECO:0000313" key="1">
    <source>
        <dbReference type="EMBL" id="RKR94647.1"/>
    </source>
</evidence>
<gene>
    <name evidence="1" type="ORF">DFJ75_1447</name>
</gene>
<dbReference type="NCBIfam" id="NF042926">
    <property type="entry name" value="capsid_Caudo_1"/>
    <property type="match status" value="1"/>
</dbReference>
<proteinExistence type="predicted"/>